<dbReference type="GO" id="GO:0016020">
    <property type="term" value="C:membrane"/>
    <property type="evidence" value="ECO:0007669"/>
    <property type="project" value="TreeGrafter"/>
</dbReference>
<evidence type="ECO:0000256" key="3">
    <source>
        <dbReference type="ARBA" id="ARBA00023319"/>
    </source>
</evidence>
<gene>
    <name evidence="5" type="ORF">E2I00_004205</name>
</gene>
<evidence type="ECO:0000256" key="4">
    <source>
        <dbReference type="SAM" id="MobiDB-lite"/>
    </source>
</evidence>
<evidence type="ECO:0000256" key="1">
    <source>
        <dbReference type="ARBA" id="ARBA00022729"/>
    </source>
</evidence>
<sequence>MLPRIAKSISAGRRREGRNQNKCQAPVYPAWLPHRYDTHMDTASFLVREMGAGTTGAAHEVVKVVGSNISHKLRLSRVKPTDEGTYECRVIDFSDGKARHHK</sequence>
<dbReference type="CDD" id="cd00096">
    <property type="entry name" value="Ig"/>
    <property type="match status" value="1"/>
</dbReference>
<evidence type="ECO:0000313" key="6">
    <source>
        <dbReference type="Proteomes" id="UP000437017"/>
    </source>
</evidence>
<dbReference type="EMBL" id="SGJD01001633">
    <property type="protein sequence ID" value="KAB0399063.1"/>
    <property type="molecule type" value="Genomic_DNA"/>
</dbReference>
<dbReference type="InterPro" id="IPR013783">
    <property type="entry name" value="Ig-like_fold"/>
</dbReference>
<dbReference type="SUPFAM" id="SSF48726">
    <property type="entry name" value="Immunoglobulin"/>
    <property type="match status" value="1"/>
</dbReference>
<name>A0A643CFR2_BALPH</name>
<comment type="caution">
    <text evidence="5">The sequence shown here is derived from an EMBL/GenBank/DDBJ whole genome shotgun (WGS) entry which is preliminary data.</text>
</comment>
<organism evidence="5 6">
    <name type="scientific">Balaenoptera physalus</name>
    <name type="common">Fin whale</name>
    <name type="synonym">Balaena physalus</name>
    <dbReference type="NCBI Taxonomy" id="9770"/>
    <lineage>
        <taxon>Eukaryota</taxon>
        <taxon>Metazoa</taxon>
        <taxon>Chordata</taxon>
        <taxon>Craniata</taxon>
        <taxon>Vertebrata</taxon>
        <taxon>Euteleostomi</taxon>
        <taxon>Mammalia</taxon>
        <taxon>Eutheria</taxon>
        <taxon>Laurasiatheria</taxon>
        <taxon>Artiodactyla</taxon>
        <taxon>Whippomorpha</taxon>
        <taxon>Cetacea</taxon>
        <taxon>Mysticeti</taxon>
        <taxon>Balaenopteridae</taxon>
        <taxon>Balaenoptera</taxon>
    </lineage>
</organism>
<accession>A0A643CFR2</accession>
<protein>
    <recommendedName>
        <fullName evidence="7">Immunoglobulin V-set domain-containing protein</fullName>
    </recommendedName>
</protein>
<feature type="region of interest" description="Disordered" evidence="4">
    <location>
        <begin position="1"/>
        <end position="22"/>
    </location>
</feature>
<dbReference type="PANTHER" id="PTHR12207">
    <property type="entry name" value="V-SET AND TRANSMEMBRANE DOMAIN-CONTAINING PROTEIN"/>
    <property type="match status" value="1"/>
</dbReference>
<evidence type="ECO:0000256" key="2">
    <source>
        <dbReference type="ARBA" id="ARBA00023157"/>
    </source>
</evidence>
<evidence type="ECO:0000313" key="5">
    <source>
        <dbReference type="EMBL" id="KAB0399063.1"/>
    </source>
</evidence>
<dbReference type="InterPro" id="IPR051102">
    <property type="entry name" value="IgSF_V-set/TM_domain"/>
</dbReference>
<feature type="non-terminal residue" evidence="5">
    <location>
        <position position="102"/>
    </location>
</feature>
<dbReference type="Gene3D" id="2.60.40.10">
    <property type="entry name" value="Immunoglobulins"/>
    <property type="match status" value="1"/>
</dbReference>
<proteinExistence type="predicted"/>
<keyword evidence="1" id="KW-0732">Signal</keyword>
<keyword evidence="6" id="KW-1185">Reference proteome</keyword>
<dbReference type="InterPro" id="IPR036179">
    <property type="entry name" value="Ig-like_dom_sf"/>
</dbReference>
<dbReference type="PANTHER" id="PTHR12207:SF31">
    <property type="entry name" value="V-SET AND TRANSMEMBRANE DOMAIN-CONTAINING PROTEIN 2-LIKE PROTEIN"/>
    <property type="match status" value="1"/>
</dbReference>
<keyword evidence="3" id="KW-0393">Immunoglobulin domain</keyword>
<dbReference type="Proteomes" id="UP000437017">
    <property type="component" value="Unassembled WGS sequence"/>
</dbReference>
<keyword evidence="2" id="KW-1015">Disulfide bond</keyword>
<evidence type="ECO:0008006" key="7">
    <source>
        <dbReference type="Google" id="ProtNLM"/>
    </source>
</evidence>
<dbReference type="OrthoDB" id="9870402at2759"/>
<dbReference type="AlphaFoldDB" id="A0A643CFR2"/>
<reference evidence="5 6" key="1">
    <citation type="journal article" date="2019" name="PLoS ONE">
        <title>Genomic analyses reveal an absence of contemporary introgressive admixture between fin whales and blue whales, despite known hybrids.</title>
        <authorList>
            <person name="Westbury M.V."/>
            <person name="Petersen B."/>
            <person name="Lorenzen E.D."/>
        </authorList>
    </citation>
    <scope>NUCLEOTIDE SEQUENCE [LARGE SCALE GENOMIC DNA]</scope>
    <source>
        <strain evidence="5">FinWhale-01</strain>
    </source>
</reference>